<evidence type="ECO:0000313" key="5">
    <source>
        <dbReference type="Proteomes" id="UP000590511"/>
    </source>
</evidence>
<dbReference type="EMBL" id="JACHNC010000001">
    <property type="protein sequence ID" value="MBB4749223.1"/>
    <property type="molecule type" value="Genomic_DNA"/>
</dbReference>
<feature type="transmembrane region" description="Helical" evidence="2">
    <location>
        <begin position="100"/>
        <end position="127"/>
    </location>
</feature>
<feature type="transmembrane region" description="Helical" evidence="2">
    <location>
        <begin position="68"/>
        <end position="88"/>
    </location>
</feature>
<evidence type="ECO:0000256" key="2">
    <source>
        <dbReference type="SAM" id="Phobius"/>
    </source>
</evidence>
<organism evidence="4 5">
    <name type="scientific">Actinoplanes lobatus</name>
    <dbReference type="NCBI Taxonomy" id="113568"/>
    <lineage>
        <taxon>Bacteria</taxon>
        <taxon>Bacillati</taxon>
        <taxon>Actinomycetota</taxon>
        <taxon>Actinomycetes</taxon>
        <taxon>Micromonosporales</taxon>
        <taxon>Micromonosporaceae</taxon>
        <taxon>Actinoplanes</taxon>
    </lineage>
</organism>
<sequence length="203" mass="22022">MTVHLPPEPGRYSTAPPWARPPEPDPAPVAPVAPPVDPTGHKHGQLLVRFPGEVHAAGRPEAPSWRPVVYWTFFLSALGIISALRRSGQARGYGRKRSPYWIAYGLTVLGGAAVWAALTVTVAVPAYHAYQEDRITTVLQDTLAADSRIVKEVGEFTGVACLGESDRNAEGLRTYLCTFELPTGKSTGMYVAADARGNWQEEE</sequence>
<comment type="caution">
    <text evidence="4">The sequence shown here is derived from an EMBL/GenBank/DDBJ whole genome shotgun (WGS) entry which is preliminary data.</text>
</comment>
<evidence type="ECO:0000313" key="6">
    <source>
        <dbReference type="Proteomes" id="UP000631312"/>
    </source>
</evidence>
<keyword evidence="2" id="KW-0472">Membrane</keyword>
<protein>
    <submittedName>
        <fullName evidence="4">Uncharacterized protein</fullName>
    </submittedName>
</protein>
<reference evidence="3 6" key="2">
    <citation type="submission" date="2021-01" db="EMBL/GenBank/DDBJ databases">
        <title>Whole genome shotgun sequence of Actinoplanes lobatus NBRC 12513.</title>
        <authorList>
            <person name="Komaki H."/>
            <person name="Tamura T."/>
        </authorList>
    </citation>
    <scope>NUCLEOTIDE SEQUENCE [LARGE SCALE GENOMIC DNA]</scope>
    <source>
        <strain evidence="3 6">NBRC 12513</strain>
    </source>
</reference>
<keyword evidence="6" id="KW-1185">Reference proteome</keyword>
<feature type="region of interest" description="Disordered" evidence="1">
    <location>
        <begin position="1"/>
        <end position="33"/>
    </location>
</feature>
<keyword evidence="2" id="KW-0812">Transmembrane</keyword>
<evidence type="ECO:0000313" key="4">
    <source>
        <dbReference type="EMBL" id="MBB4749223.1"/>
    </source>
</evidence>
<dbReference type="AlphaFoldDB" id="A0A7W7MGE2"/>
<proteinExistence type="predicted"/>
<dbReference type="Proteomes" id="UP000631312">
    <property type="component" value="Unassembled WGS sequence"/>
</dbReference>
<name>A0A7W7MGE2_9ACTN</name>
<keyword evidence="2" id="KW-1133">Transmembrane helix</keyword>
<feature type="compositionally biased region" description="Pro residues" evidence="1">
    <location>
        <begin position="18"/>
        <end position="33"/>
    </location>
</feature>
<dbReference type="Proteomes" id="UP000590511">
    <property type="component" value="Unassembled WGS sequence"/>
</dbReference>
<dbReference type="EMBL" id="BOMP01000157">
    <property type="protein sequence ID" value="GIE45217.1"/>
    <property type="molecule type" value="Genomic_DNA"/>
</dbReference>
<evidence type="ECO:0000256" key="1">
    <source>
        <dbReference type="SAM" id="MobiDB-lite"/>
    </source>
</evidence>
<gene>
    <name evidence="3" type="ORF">Alo02nite_81150</name>
    <name evidence="4" type="ORF">BJ964_003384</name>
</gene>
<accession>A0A7W7MGE2</accession>
<evidence type="ECO:0000313" key="3">
    <source>
        <dbReference type="EMBL" id="GIE45217.1"/>
    </source>
</evidence>
<dbReference type="RefSeq" id="WP_188121577.1">
    <property type="nucleotide sequence ID" value="NZ_BOMP01000157.1"/>
</dbReference>
<reference evidence="4 5" key="1">
    <citation type="submission" date="2020-08" db="EMBL/GenBank/DDBJ databases">
        <title>Sequencing the genomes of 1000 actinobacteria strains.</title>
        <authorList>
            <person name="Klenk H.-P."/>
        </authorList>
    </citation>
    <scope>NUCLEOTIDE SEQUENCE [LARGE SCALE GENOMIC DNA]</scope>
    <source>
        <strain evidence="4 5">DSM 43150</strain>
    </source>
</reference>